<dbReference type="InterPro" id="IPR050155">
    <property type="entry name" value="HAD-like_hydrolase_sf"/>
</dbReference>
<gene>
    <name evidence="1" type="primary">pfs</name>
    <name evidence="1" type="ORF">GCM10007362_41590</name>
</gene>
<dbReference type="Proteomes" id="UP000605427">
    <property type="component" value="Unassembled WGS sequence"/>
</dbReference>
<dbReference type="Gene3D" id="1.10.150.240">
    <property type="entry name" value="Putative phosphatase, domain 2"/>
    <property type="match status" value="1"/>
</dbReference>
<evidence type="ECO:0000313" key="1">
    <source>
        <dbReference type="EMBL" id="GGH85056.1"/>
    </source>
</evidence>
<name>A0ABQ2A2S6_9BACL</name>
<dbReference type="PANTHER" id="PTHR43434">
    <property type="entry name" value="PHOSPHOGLYCOLATE PHOSPHATASE"/>
    <property type="match status" value="1"/>
</dbReference>
<reference evidence="2" key="1">
    <citation type="journal article" date="2019" name="Int. J. Syst. Evol. Microbiol.">
        <title>The Global Catalogue of Microorganisms (GCM) 10K type strain sequencing project: providing services to taxonomists for standard genome sequencing and annotation.</title>
        <authorList>
            <consortium name="The Broad Institute Genomics Platform"/>
            <consortium name="The Broad Institute Genome Sequencing Center for Infectious Disease"/>
            <person name="Wu L."/>
            <person name="Ma J."/>
        </authorList>
    </citation>
    <scope>NUCLEOTIDE SEQUENCE [LARGE SCALE GENOMIC DNA]</scope>
    <source>
        <strain evidence="2">CCM 8702</strain>
    </source>
</reference>
<dbReference type="Pfam" id="PF00702">
    <property type="entry name" value="Hydrolase"/>
    <property type="match status" value="1"/>
</dbReference>
<accession>A0ABQ2A2S6</accession>
<dbReference type="Gene3D" id="3.40.50.1000">
    <property type="entry name" value="HAD superfamily/HAD-like"/>
    <property type="match status" value="1"/>
</dbReference>
<dbReference type="InterPro" id="IPR023198">
    <property type="entry name" value="PGP-like_dom2"/>
</dbReference>
<evidence type="ECO:0000313" key="2">
    <source>
        <dbReference type="Proteomes" id="UP000605427"/>
    </source>
</evidence>
<dbReference type="PANTHER" id="PTHR43434:SF1">
    <property type="entry name" value="PHOSPHOGLYCOLATE PHOSPHATASE"/>
    <property type="match status" value="1"/>
</dbReference>
<dbReference type="SFLD" id="SFLDS00003">
    <property type="entry name" value="Haloacid_Dehalogenase"/>
    <property type="match status" value="1"/>
</dbReference>
<dbReference type="SFLD" id="SFLDG01129">
    <property type="entry name" value="C1.5:_HAD__Beta-PGM__Phosphata"/>
    <property type="match status" value="1"/>
</dbReference>
<protein>
    <submittedName>
        <fullName evidence="1">MTA/SAH nucleosidase</fullName>
    </submittedName>
</protein>
<keyword evidence="2" id="KW-1185">Reference proteome</keyword>
<dbReference type="EMBL" id="BMDD01000005">
    <property type="protein sequence ID" value="GGH85056.1"/>
    <property type="molecule type" value="Genomic_DNA"/>
</dbReference>
<organism evidence="1 2">
    <name type="scientific">Saccharibacillus endophyticus</name>
    <dbReference type="NCBI Taxonomy" id="2060666"/>
    <lineage>
        <taxon>Bacteria</taxon>
        <taxon>Bacillati</taxon>
        <taxon>Bacillota</taxon>
        <taxon>Bacilli</taxon>
        <taxon>Bacillales</taxon>
        <taxon>Paenibacillaceae</taxon>
        <taxon>Saccharibacillus</taxon>
    </lineage>
</organism>
<comment type="caution">
    <text evidence="1">The sequence shown here is derived from an EMBL/GenBank/DDBJ whole genome shotgun (WGS) entry which is preliminary data.</text>
</comment>
<sequence>MQTATSLQKPEAMIFDMDGTLFKTETALLPAYHKMFDVLRAEGLYEGETPPERLILGSLGMLLEEIWKIVIPDADEKLRNRANDLLLELQLEVLKGGEALLYPDVKETLEKLRERGVRLFVASNGLEGYVKGVSAALGIEKLFESQYSAGEYRTATKVLLVEMLLKTHGVQSAWMVGDRSSDVQAGRGNELGVIGCAYADFGANHELEDADVLITEFSQLIELYDNAPSA</sequence>
<dbReference type="InterPro" id="IPR036412">
    <property type="entry name" value="HAD-like_sf"/>
</dbReference>
<dbReference type="RefSeq" id="WP_172241756.1">
    <property type="nucleotide sequence ID" value="NZ_BMDD01000005.1"/>
</dbReference>
<proteinExistence type="predicted"/>
<dbReference type="SUPFAM" id="SSF56784">
    <property type="entry name" value="HAD-like"/>
    <property type="match status" value="1"/>
</dbReference>
<dbReference type="InterPro" id="IPR023214">
    <property type="entry name" value="HAD_sf"/>
</dbReference>